<dbReference type="RefSeq" id="WP_118765696.1">
    <property type="nucleotide sequence ID" value="NZ_QWKP01000073.1"/>
</dbReference>
<keyword evidence="1" id="KW-0808">Transferase</keyword>
<evidence type="ECO:0000313" key="6">
    <source>
        <dbReference type="EMBL" id="RHA44435.1"/>
    </source>
</evidence>
<dbReference type="Pfam" id="PF03861">
    <property type="entry name" value="ANTAR"/>
    <property type="match status" value="1"/>
</dbReference>
<gene>
    <name evidence="6" type="ORF">D1825_01230</name>
</gene>
<keyword evidence="2" id="KW-0418">Kinase</keyword>
<accession>A0A413RR33</accession>
<proteinExistence type="predicted"/>
<reference evidence="6 7" key="1">
    <citation type="submission" date="2018-08" db="EMBL/GenBank/DDBJ databases">
        <title>Cellulomonas rhizosphaerae sp. nov., a novel actinomycete isolated from soil.</title>
        <authorList>
            <person name="Tian Y."/>
        </authorList>
    </citation>
    <scope>NUCLEOTIDE SEQUENCE [LARGE SCALE GENOMIC DNA]</scope>
    <source>
        <strain evidence="6 7">NEAU-TCZ24</strain>
    </source>
</reference>
<dbReference type="InterPro" id="IPR029016">
    <property type="entry name" value="GAF-like_dom_sf"/>
</dbReference>
<dbReference type="SMART" id="SM01012">
    <property type="entry name" value="ANTAR"/>
    <property type="match status" value="1"/>
</dbReference>
<dbReference type="InterPro" id="IPR003018">
    <property type="entry name" value="GAF"/>
</dbReference>
<evidence type="ECO:0000313" key="7">
    <source>
        <dbReference type="Proteomes" id="UP000283374"/>
    </source>
</evidence>
<keyword evidence="7" id="KW-1185">Reference proteome</keyword>
<comment type="caution">
    <text evidence="6">The sequence shown here is derived from an EMBL/GenBank/DDBJ whole genome shotgun (WGS) entry which is preliminary data.</text>
</comment>
<dbReference type="InterPro" id="IPR036388">
    <property type="entry name" value="WH-like_DNA-bd_sf"/>
</dbReference>
<dbReference type="Proteomes" id="UP000283374">
    <property type="component" value="Unassembled WGS sequence"/>
</dbReference>
<dbReference type="GO" id="GO:0016301">
    <property type="term" value="F:kinase activity"/>
    <property type="evidence" value="ECO:0007669"/>
    <property type="project" value="UniProtKB-KW"/>
</dbReference>
<dbReference type="SUPFAM" id="SSF55781">
    <property type="entry name" value="GAF domain-like"/>
    <property type="match status" value="1"/>
</dbReference>
<dbReference type="Pfam" id="PF13185">
    <property type="entry name" value="GAF_2"/>
    <property type="match status" value="1"/>
</dbReference>
<evidence type="ECO:0000256" key="4">
    <source>
        <dbReference type="ARBA" id="ARBA00023163"/>
    </source>
</evidence>
<evidence type="ECO:0000256" key="1">
    <source>
        <dbReference type="ARBA" id="ARBA00022679"/>
    </source>
</evidence>
<dbReference type="Gene3D" id="3.30.450.40">
    <property type="match status" value="1"/>
</dbReference>
<dbReference type="AlphaFoldDB" id="A0A413RR33"/>
<name>A0A413RR33_9CELL</name>
<dbReference type="GO" id="GO:0003723">
    <property type="term" value="F:RNA binding"/>
    <property type="evidence" value="ECO:0007669"/>
    <property type="project" value="InterPro"/>
</dbReference>
<dbReference type="SUPFAM" id="SSF52172">
    <property type="entry name" value="CheY-like"/>
    <property type="match status" value="1"/>
</dbReference>
<keyword evidence="3" id="KW-0805">Transcription regulation</keyword>
<dbReference type="PROSITE" id="PS50921">
    <property type="entry name" value="ANTAR"/>
    <property type="match status" value="1"/>
</dbReference>
<dbReference type="PIRSF" id="PIRSF036625">
    <property type="entry name" value="GAF_ANTAR"/>
    <property type="match status" value="1"/>
</dbReference>
<dbReference type="OrthoDB" id="3688893at2"/>
<evidence type="ECO:0000259" key="5">
    <source>
        <dbReference type="PROSITE" id="PS50921"/>
    </source>
</evidence>
<dbReference type="InterPro" id="IPR005561">
    <property type="entry name" value="ANTAR"/>
</dbReference>
<dbReference type="Gene3D" id="1.10.10.10">
    <property type="entry name" value="Winged helix-like DNA-binding domain superfamily/Winged helix DNA-binding domain"/>
    <property type="match status" value="1"/>
</dbReference>
<dbReference type="EMBL" id="QWKP01000073">
    <property type="protein sequence ID" value="RHA44435.1"/>
    <property type="molecule type" value="Genomic_DNA"/>
</dbReference>
<evidence type="ECO:0000256" key="3">
    <source>
        <dbReference type="ARBA" id="ARBA00023015"/>
    </source>
</evidence>
<keyword evidence="4" id="KW-0804">Transcription</keyword>
<dbReference type="InterPro" id="IPR011006">
    <property type="entry name" value="CheY-like_superfamily"/>
</dbReference>
<dbReference type="InterPro" id="IPR012074">
    <property type="entry name" value="GAF_ANTAR"/>
</dbReference>
<organism evidence="6 7">
    <name type="scientific">Cellulomonas rhizosphaerae</name>
    <dbReference type="NCBI Taxonomy" id="2293719"/>
    <lineage>
        <taxon>Bacteria</taxon>
        <taxon>Bacillati</taxon>
        <taxon>Actinomycetota</taxon>
        <taxon>Actinomycetes</taxon>
        <taxon>Micrococcales</taxon>
        <taxon>Cellulomonadaceae</taxon>
        <taxon>Cellulomonas</taxon>
    </lineage>
</organism>
<feature type="domain" description="ANTAR" evidence="5">
    <location>
        <begin position="166"/>
        <end position="227"/>
    </location>
</feature>
<sequence length="246" mass="26146">MDATLERADAITELQSLLLAASNIDDLIQAVADAAAARLAPPAETTVTLRRRGRLGVVASSGDRARHCDEVEYAADDGPCVEAAESLELVLAADLATETRWPAWTQAAREAGFRSAAAFPAAVEPGVSVAVNLYSDDPEASMEASSERGMMYAAEVARAVQLSLRVARESETSQDLRAALVSRSVIDQAVGVIMGQNRCTSDEAFAMLRSASQHRNVKLRDVAASIIENVTGEAPTPTRDFVERSS</sequence>
<protein>
    <submittedName>
        <fullName evidence="6">ANTAR domain-containing protein</fullName>
    </submittedName>
</protein>
<evidence type="ECO:0000256" key="2">
    <source>
        <dbReference type="ARBA" id="ARBA00022777"/>
    </source>
</evidence>